<dbReference type="HAMAP" id="MF_00123">
    <property type="entry name" value="Arg_tRNA_synth"/>
    <property type="match status" value="1"/>
</dbReference>
<dbReference type="InterPro" id="IPR035684">
    <property type="entry name" value="ArgRS_core"/>
</dbReference>
<dbReference type="SUPFAM" id="SSF47323">
    <property type="entry name" value="Anticodon-binding domain of a subclass of class I aminoacyl-tRNA synthetases"/>
    <property type="match status" value="1"/>
</dbReference>
<evidence type="ECO:0000256" key="9">
    <source>
        <dbReference type="ARBA" id="ARBA00049339"/>
    </source>
</evidence>
<comment type="caution">
    <text evidence="14">The sequence shown here is derived from an EMBL/GenBank/DDBJ whole genome shotgun (WGS) entry which is preliminary data.</text>
</comment>
<comment type="subunit">
    <text evidence="10">Monomer.</text>
</comment>
<dbReference type="CDD" id="cd07956">
    <property type="entry name" value="Anticodon_Ia_Arg"/>
    <property type="match status" value="1"/>
</dbReference>
<evidence type="ECO:0000256" key="7">
    <source>
        <dbReference type="ARBA" id="ARBA00022917"/>
    </source>
</evidence>
<dbReference type="GO" id="GO:0006420">
    <property type="term" value="P:arginyl-tRNA aminoacylation"/>
    <property type="evidence" value="ECO:0007669"/>
    <property type="project" value="UniProtKB-UniRule"/>
</dbReference>
<dbReference type="PROSITE" id="PS00178">
    <property type="entry name" value="AA_TRNA_LIGASE_I"/>
    <property type="match status" value="1"/>
</dbReference>
<dbReference type="GO" id="GO:0005524">
    <property type="term" value="F:ATP binding"/>
    <property type="evidence" value="ECO:0007669"/>
    <property type="project" value="UniProtKB-UniRule"/>
</dbReference>
<dbReference type="InterPro" id="IPR008909">
    <property type="entry name" value="DALR_anticod-bd"/>
</dbReference>
<dbReference type="AlphaFoldDB" id="A0A0H2KS75"/>
<keyword evidence="8 10" id="KW-0030">Aminoacyl-tRNA synthetase</keyword>
<dbReference type="SUPFAM" id="SSF52374">
    <property type="entry name" value="Nucleotidylyl transferase"/>
    <property type="match status" value="1"/>
</dbReference>
<dbReference type="FunFam" id="3.40.50.620:FF:000116">
    <property type="entry name" value="Arginine--tRNA ligase"/>
    <property type="match status" value="1"/>
</dbReference>
<dbReference type="RefSeq" id="WP_047230916.1">
    <property type="nucleotide sequence ID" value="NZ_JNBQ01000001.1"/>
</dbReference>
<evidence type="ECO:0000259" key="12">
    <source>
        <dbReference type="SMART" id="SM00836"/>
    </source>
</evidence>
<dbReference type="Pfam" id="PF03485">
    <property type="entry name" value="Arg_tRNA_synt_N"/>
    <property type="match status" value="1"/>
</dbReference>
<reference evidence="14 15" key="1">
    <citation type="submission" date="2014-05" db="EMBL/GenBank/DDBJ databases">
        <title>Cellulosimicrobium funkei U11 genome.</title>
        <authorList>
            <person name="Hu C."/>
            <person name="Gong Y."/>
            <person name="Wan W."/>
            <person name="Jiang M."/>
        </authorList>
    </citation>
    <scope>NUCLEOTIDE SEQUENCE [LARGE SCALE GENOMIC DNA]</scope>
    <source>
        <strain evidence="14 15">U11</strain>
    </source>
</reference>
<dbReference type="GO" id="GO:0005737">
    <property type="term" value="C:cytoplasm"/>
    <property type="evidence" value="ECO:0007669"/>
    <property type="project" value="UniProtKB-SubCell"/>
</dbReference>
<dbReference type="PANTHER" id="PTHR11956">
    <property type="entry name" value="ARGINYL-TRNA SYNTHETASE"/>
    <property type="match status" value="1"/>
</dbReference>
<dbReference type="Proteomes" id="UP000035265">
    <property type="component" value="Unassembled WGS sequence"/>
</dbReference>
<evidence type="ECO:0000256" key="11">
    <source>
        <dbReference type="RuleBase" id="RU363038"/>
    </source>
</evidence>
<evidence type="ECO:0000256" key="3">
    <source>
        <dbReference type="ARBA" id="ARBA00022490"/>
    </source>
</evidence>
<dbReference type="SUPFAM" id="SSF55190">
    <property type="entry name" value="Arginyl-tRNA synthetase (ArgRS), N-terminal 'additional' domain"/>
    <property type="match status" value="1"/>
</dbReference>
<evidence type="ECO:0000256" key="4">
    <source>
        <dbReference type="ARBA" id="ARBA00022598"/>
    </source>
</evidence>
<dbReference type="Gene3D" id="1.10.730.10">
    <property type="entry name" value="Isoleucyl-tRNA Synthetase, Domain 1"/>
    <property type="match status" value="1"/>
</dbReference>
<dbReference type="PANTHER" id="PTHR11956:SF5">
    <property type="entry name" value="ARGININE--TRNA LIGASE, CYTOPLASMIC"/>
    <property type="match status" value="1"/>
</dbReference>
<keyword evidence="7 10" id="KW-0648">Protein biosynthesis</keyword>
<keyword evidence="5 10" id="KW-0547">Nucleotide-binding</keyword>
<evidence type="ECO:0000256" key="8">
    <source>
        <dbReference type="ARBA" id="ARBA00023146"/>
    </source>
</evidence>
<dbReference type="InterPro" id="IPR014729">
    <property type="entry name" value="Rossmann-like_a/b/a_fold"/>
</dbReference>
<feature type="domain" description="Arginyl tRNA synthetase N-terminal" evidence="13">
    <location>
        <begin position="9"/>
        <end position="90"/>
    </location>
</feature>
<dbReference type="EC" id="6.1.1.19" evidence="10"/>
<name>A0A0H2KS75_9MICO</name>
<evidence type="ECO:0000256" key="10">
    <source>
        <dbReference type="HAMAP-Rule" id="MF_00123"/>
    </source>
</evidence>
<keyword evidence="15" id="KW-1185">Reference proteome</keyword>
<evidence type="ECO:0000256" key="1">
    <source>
        <dbReference type="ARBA" id="ARBA00004496"/>
    </source>
</evidence>
<dbReference type="Pfam" id="PF05746">
    <property type="entry name" value="DALR_1"/>
    <property type="match status" value="1"/>
</dbReference>
<dbReference type="SMART" id="SM01016">
    <property type="entry name" value="Arg_tRNA_synt_N"/>
    <property type="match status" value="1"/>
</dbReference>
<dbReference type="Gene3D" id="3.40.50.620">
    <property type="entry name" value="HUPs"/>
    <property type="match status" value="1"/>
</dbReference>
<evidence type="ECO:0000256" key="6">
    <source>
        <dbReference type="ARBA" id="ARBA00022840"/>
    </source>
</evidence>
<gene>
    <name evidence="10" type="primary">argS</name>
    <name evidence="14" type="ORF">FB00_00690</name>
</gene>
<dbReference type="PRINTS" id="PR01038">
    <property type="entry name" value="TRNASYNTHARG"/>
</dbReference>
<feature type="domain" description="DALR anticodon binding" evidence="12">
    <location>
        <begin position="467"/>
        <end position="581"/>
    </location>
</feature>
<organism evidence="14 15">
    <name type="scientific">Cellulosimicrobium funkei</name>
    <dbReference type="NCBI Taxonomy" id="264251"/>
    <lineage>
        <taxon>Bacteria</taxon>
        <taxon>Bacillati</taxon>
        <taxon>Actinomycetota</taxon>
        <taxon>Actinomycetes</taxon>
        <taxon>Micrococcales</taxon>
        <taxon>Promicromonosporaceae</taxon>
        <taxon>Cellulosimicrobium</taxon>
    </lineage>
</organism>
<comment type="subcellular location">
    <subcellularLocation>
        <location evidence="1 10">Cytoplasm</location>
    </subcellularLocation>
</comment>
<dbReference type="InterPro" id="IPR036695">
    <property type="entry name" value="Arg-tRNA-synth_N_sf"/>
</dbReference>
<keyword evidence="6 10" id="KW-0067">ATP-binding</keyword>
<proteinExistence type="inferred from homology"/>
<dbReference type="Gene3D" id="3.30.1360.70">
    <property type="entry name" value="Arginyl tRNA synthetase N-terminal domain"/>
    <property type="match status" value="1"/>
</dbReference>
<evidence type="ECO:0000256" key="2">
    <source>
        <dbReference type="ARBA" id="ARBA00005594"/>
    </source>
</evidence>
<dbReference type="InterPro" id="IPR005148">
    <property type="entry name" value="Arg-tRNA-synth_N"/>
</dbReference>
<dbReference type="STRING" id="264251.FB00_00690"/>
<keyword evidence="4 10" id="KW-0436">Ligase</keyword>
<dbReference type="FunFam" id="1.10.730.10:FF:000008">
    <property type="entry name" value="Arginine--tRNA ligase"/>
    <property type="match status" value="1"/>
</dbReference>
<dbReference type="Pfam" id="PF00750">
    <property type="entry name" value="tRNA-synt_1d"/>
    <property type="match status" value="1"/>
</dbReference>
<dbReference type="InterPro" id="IPR001278">
    <property type="entry name" value="Arg-tRNA-ligase"/>
</dbReference>
<dbReference type="InterPro" id="IPR009080">
    <property type="entry name" value="tRNAsynth_Ia_anticodon-bd"/>
</dbReference>
<dbReference type="InterPro" id="IPR001412">
    <property type="entry name" value="aa-tRNA-synth_I_CS"/>
</dbReference>
<comment type="catalytic activity">
    <reaction evidence="9 10">
        <text>tRNA(Arg) + L-arginine + ATP = L-arginyl-tRNA(Arg) + AMP + diphosphate</text>
        <dbReference type="Rhea" id="RHEA:20301"/>
        <dbReference type="Rhea" id="RHEA-COMP:9658"/>
        <dbReference type="Rhea" id="RHEA-COMP:9673"/>
        <dbReference type="ChEBI" id="CHEBI:30616"/>
        <dbReference type="ChEBI" id="CHEBI:32682"/>
        <dbReference type="ChEBI" id="CHEBI:33019"/>
        <dbReference type="ChEBI" id="CHEBI:78442"/>
        <dbReference type="ChEBI" id="CHEBI:78513"/>
        <dbReference type="ChEBI" id="CHEBI:456215"/>
        <dbReference type="EC" id="6.1.1.19"/>
    </reaction>
</comment>
<evidence type="ECO:0000259" key="13">
    <source>
        <dbReference type="SMART" id="SM01016"/>
    </source>
</evidence>
<dbReference type="NCBIfam" id="TIGR00456">
    <property type="entry name" value="argS"/>
    <property type="match status" value="1"/>
</dbReference>
<dbReference type="SMART" id="SM00836">
    <property type="entry name" value="DALR_1"/>
    <property type="match status" value="1"/>
</dbReference>
<dbReference type="GO" id="GO:0004814">
    <property type="term" value="F:arginine-tRNA ligase activity"/>
    <property type="evidence" value="ECO:0007669"/>
    <property type="project" value="UniProtKB-UniRule"/>
</dbReference>
<accession>A0A0H2KS75</accession>
<feature type="short sequence motif" description="'HIGH' region" evidence="10">
    <location>
        <begin position="126"/>
        <end position="136"/>
    </location>
</feature>
<keyword evidence="3 10" id="KW-0963">Cytoplasm</keyword>
<evidence type="ECO:0000313" key="15">
    <source>
        <dbReference type="Proteomes" id="UP000035265"/>
    </source>
</evidence>
<comment type="similarity">
    <text evidence="2 10 11">Belongs to the class-I aminoacyl-tRNA synthetase family.</text>
</comment>
<evidence type="ECO:0000313" key="14">
    <source>
        <dbReference type="EMBL" id="KLN36401.1"/>
    </source>
</evidence>
<sequence length="581" mass="62103">MADVVAISVQVEAAVRAALAEVLPVELAGVDPVVRRSARADFQADGALAVASRLGRPPRDVAMEVVRQISRQADAFPVEVSGPGFVNVTVPDGAVWAAVAQRLADPRLGVGKSRSDERVVVDYSGPNVAKEMHVGHLRSSVIGDALVRVLGHLGAEVVRQNHVGDWGTQFGMLIQYLDEHPEAAWQGQGAATMSALDALYRAARAAFEADPGFADRSRARVVALQSGDEPTLAVWRALVQESEEAFARVYARLGLLLDAGDLDGESRYNVALPGIVAELLAAGIAVESEGAVVTFIDGVDDPDGDPVPLIVRKKDGGYGYAATDLATLRLRVEHYRADRILYVVDARQALHFRMVFDTARRAGWLPDTVSAEHVPFGTVLGADGKPFKTRSGATVRLTDLLDDAEAAARAVLREKGDDFTPAERDAVVHAAATAAVKYADLSTTRTRDYVFDVDQMVASSGNTGVYLQYAHARVRSILRKAGEKAQGVDDAAPAHPAEKDLGLTLDAFEATLRDVAATLEPHRLCGYLYDVATAFTRFYELCPVLKAEGAARGNRLALCTLTSRTLATGLDLLGIAAPERL</sequence>
<evidence type="ECO:0000256" key="5">
    <source>
        <dbReference type="ARBA" id="ARBA00022741"/>
    </source>
</evidence>
<dbReference type="PATRIC" id="fig|264251.5.peg.142"/>
<protein>
    <recommendedName>
        <fullName evidence="10">Arginine--tRNA ligase</fullName>
        <ecNumber evidence="10">6.1.1.19</ecNumber>
    </recommendedName>
    <alternativeName>
        <fullName evidence="10">Arginyl-tRNA synthetase</fullName>
        <shortName evidence="10">ArgRS</shortName>
    </alternativeName>
</protein>
<dbReference type="EMBL" id="JNBQ01000001">
    <property type="protein sequence ID" value="KLN36401.1"/>
    <property type="molecule type" value="Genomic_DNA"/>
</dbReference>